<name>A0A6M4B2P5_9SPHN</name>
<reference evidence="1 2" key="1">
    <citation type="submission" date="2020-01" db="EMBL/GenBank/DDBJ databases">
        <title>Sphingomonas sp. strain CSW-10.</title>
        <authorList>
            <person name="Chen W.-M."/>
        </authorList>
    </citation>
    <scope>NUCLEOTIDE SEQUENCE [LARGE SCALE GENOMIC DNA]</scope>
    <source>
        <strain evidence="1 2">CSW-10</strain>
    </source>
</reference>
<dbReference type="EMBL" id="CP053015">
    <property type="protein sequence ID" value="QJQ33711.1"/>
    <property type="molecule type" value="Genomic_DNA"/>
</dbReference>
<gene>
    <name evidence="1" type="ORF">GV829_10320</name>
</gene>
<keyword evidence="2" id="KW-1185">Reference proteome</keyword>
<evidence type="ECO:0000313" key="2">
    <source>
        <dbReference type="Proteomes" id="UP000503018"/>
    </source>
</evidence>
<organism evidence="1 2">
    <name type="scientific">Sphingomonas lacunae</name>
    <dbReference type="NCBI Taxonomy" id="2698828"/>
    <lineage>
        <taxon>Bacteria</taxon>
        <taxon>Pseudomonadati</taxon>
        <taxon>Pseudomonadota</taxon>
        <taxon>Alphaproteobacteria</taxon>
        <taxon>Sphingomonadales</taxon>
        <taxon>Sphingomonadaceae</taxon>
        <taxon>Sphingomonas</taxon>
    </lineage>
</organism>
<accession>A0A6M4B2P5</accession>
<dbReference type="Proteomes" id="UP000503018">
    <property type="component" value="Chromosome"/>
</dbReference>
<protein>
    <submittedName>
        <fullName evidence="1">Uncharacterized protein</fullName>
    </submittedName>
</protein>
<proteinExistence type="predicted"/>
<dbReference type="KEGG" id="slan:GV829_10320"/>
<dbReference type="AlphaFoldDB" id="A0A6M4B2P5"/>
<evidence type="ECO:0000313" key="1">
    <source>
        <dbReference type="EMBL" id="QJQ33711.1"/>
    </source>
</evidence>
<sequence length="103" mass="11372">MAAAGWAGSAQATCADGRDRRVQVINETSVTLRELYGSNADRESWEEDVLGADVLPPGGIVRVNWDDGSCACIFDFRAVFADGSETVRRRFNVCTESVWRIRD</sequence>